<dbReference type="PANTHER" id="PTHR30160:SF19">
    <property type="entry name" value="LIPOPOLYSACCHARIDE HEPTOSYLTRANSFERASE 1"/>
    <property type="match status" value="1"/>
</dbReference>
<evidence type="ECO:0000313" key="3">
    <source>
        <dbReference type="EMBL" id="ABJ87309.1"/>
    </source>
</evidence>
<dbReference type="eggNOG" id="COG0859">
    <property type="taxonomic scope" value="Bacteria"/>
</dbReference>
<protein>
    <submittedName>
        <fullName evidence="3">Lipopolysaccharide heptosyltransferase I</fullName>
    </submittedName>
</protein>
<dbReference type="CAZy" id="GT9">
    <property type="family name" value="Glycosyltransferase Family 9"/>
</dbReference>
<dbReference type="InParanoid" id="Q01SR1"/>
<dbReference type="KEGG" id="sus:Acid_6383"/>
<sequence>MGDIIHTLPAAAWLKQSHPGSHLTWLVEPQWAPLLEGNPYIDRVVAMRRRNFAGLVETRRELRTARYDFAVDFQGLIKSALAASAAHPDRIYGFHQSQVRERVAALFYSHKTLARAVHIVDRNMELAAACGGPGGDRAPRNFPIPSGRAESDLPDGDFVLASPLAGWNSKQWPLDHYRELAERLRSELGIPLVLDGPPGANFAAAGALPHHSSLAGLIYATRRAAAVVGVDSGPLHLAAALGRPGIAIFGPTDPARNGPYGESLRILRAPGAPTTYKRGSSIHPSMQQISPDQVFEVLRVVLQERRRPAGSLAE</sequence>
<dbReference type="Pfam" id="PF01075">
    <property type="entry name" value="Glyco_transf_9"/>
    <property type="match status" value="1"/>
</dbReference>
<organism evidence="3">
    <name type="scientific">Solibacter usitatus (strain Ellin6076)</name>
    <dbReference type="NCBI Taxonomy" id="234267"/>
    <lineage>
        <taxon>Bacteria</taxon>
        <taxon>Pseudomonadati</taxon>
        <taxon>Acidobacteriota</taxon>
        <taxon>Terriglobia</taxon>
        <taxon>Bryobacterales</taxon>
        <taxon>Solibacteraceae</taxon>
        <taxon>Candidatus Solibacter</taxon>
    </lineage>
</organism>
<dbReference type="STRING" id="234267.Acid_6383"/>
<dbReference type="CDD" id="cd03789">
    <property type="entry name" value="GT9_LPS_heptosyltransferase"/>
    <property type="match status" value="1"/>
</dbReference>
<dbReference type="GO" id="GO:0005829">
    <property type="term" value="C:cytosol"/>
    <property type="evidence" value="ECO:0007669"/>
    <property type="project" value="TreeGrafter"/>
</dbReference>
<gene>
    <name evidence="3" type="ordered locus">Acid_6383</name>
</gene>
<keyword evidence="2 3" id="KW-0808">Transferase</keyword>
<reference evidence="3" key="1">
    <citation type="submission" date="2006-10" db="EMBL/GenBank/DDBJ databases">
        <title>Complete sequence of Solibacter usitatus Ellin6076.</title>
        <authorList>
            <consortium name="US DOE Joint Genome Institute"/>
            <person name="Copeland A."/>
            <person name="Lucas S."/>
            <person name="Lapidus A."/>
            <person name="Barry K."/>
            <person name="Detter J.C."/>
            <person name="Glavina del Rio T."/>
            <person name="Hammon N."/>
            <person name="Israni S."/>
            <person name="Dalin E."/>
            <person name="Tice H."/>
            <person name="Pitluck S."/>
            <person name="Thompson L.S."/>
            <person name="Brettin T."/>
            <person name="Bruce D."/>
            <person name="Han C."/>
            <person name="Tapia R."/>
            <person name="Gilna P."/>
            <person name="Schmutz J."/>
            <person name="Larimer F."/>
            <person name="Land M."/>
            <person name="Hauser L."/>
            <person name="Kyrpides N."/>
            <person name="Mikhailova N."/>
            <person name="Janssen P.H."/>
            <person name="Kuske C.R."/>
            <person name="Richardson P."/>
        </authorList>
    </citation>
    <scope>NUCLEOTIDE SEQUENCE</scope>
    <source>
        <strain evidence="3">Ellin6076</strain>
    </source>
</reference>
<dbReference type="InterPro" id="IPR002201">
    <property type="entry name" value="Glyco_trans_9"/>
</dbReference>
<keyword evidence="1" id="KW-0328">Glycosyltransferase</keyword>
<evidence type="ECO:0000256" key="1">
    <source>
        <dbReference type="ARBA" id="ARBA00022676"/>
    </source>
</evidence>
<dbReference type="Gene3D" id="3.40.50.2000">
    <property type="entry name" value="Glycogen Phosphorylase B"/>
    <property type="match status" value="2"/>
</dbReference>
<evidence type="ECO:0000256" key="2">
    <source>
        <dbReference type="ARBA" id="ARBA00022679"/>
    </source>
</evidence>
<dbReference type="PANTHER" id="PTHR30160">
    <property type="entry name" value="TETRAACYLDISACCHARIDE 4'-KINASE-RELATED"/>
    <property type="match status" value="1"/>
</dbReference>
<dbReference type="GO" id="GO:0009244">
    <property type="term" value="P:lipopolysaccharide core region biosynthetic process"/>
    <property type="evidence" value="ECO:0007669"/>
    <property type="project" value="TreeGrafter"/>
</dbReference>
<dbReference type="FunCoup" id="Q01SR1">
    <property type="interactions" value="219"/>
</dbReference>
<name>Q01SR1_SOLUE</name>
<accession>Q01SR1</accession>
<dbReference type="SUPFAM" id="SSF53756">
    <property type="entry name" value="UDP-Glycosyltransferase/glycogen phosphorylase"/>
    <property type="match status" value="1"/>
</dbReference>
<dbReference type="EMBL" id="CP000473">
    <property type="protein sequence ID" value="ABJ87309.1"/>
    <property type="molecule type" value="Genomic_DNA"/>
</dbReference>
<dbReference type="InterPro" id="IPR051199">
    <property type="entry name" value="LPS_LOS_Heptosyltrfase"/>
</dbReference>
<dbReference type="AlphaFoldDB" id="Q01SR1"/>
<dbReference type="HOGENOM" id="CLU_038371_6_0_0"/>
<dbReference type="GO" id="GO:0008713">
    <property type="term" value="F:ADP-heptose-lipopolysaccharide heptosyltransferase activity"/>
    <property type="evidence" value="ECO:0007669"/>
    <property type="project" value="TreeGrafter"/>
</dbReference>
<proteinExistence type="predicted"/>